<evidence type="ECO:0000313" key="2">
    <source>
        <dbReference type="EMBL" id="MBC8334343.1"/>
    </source>
</evidence>
<dbReference type="AlphaFoldDB" id="A0A8J6NFA8"/>
<dbReference type="PROSITE" id="PS51257">
    <property type="entry name" value="PROKAR_LIPOPROTEIN"/>
    <property type="match status" value="1"/>
</dbReference>
<accession>A0A8J6NFA8</accession>
<name>A0A8J6NFA8_9CHLR</name>
<dbReference type="Proteomes" id="UP000614469">
    <property type="component" value="Unassembled WGS sequence"/>
</dbReference>
<keyword evidence="1" id="KW-0732">Signal</keyword>
<reference evidence="2 3" key="1">
    <citation type="submission" date="2020-08" db="EMBL/GenBank/DDBJ databases">
        <title>Bridging the membrane lipid divide: bacteria of the FCB group superphylum have the potential to synthesize archaeal ether lipids.</title>
        <authorList>
            <person name="Villanueva L."/>
            <person name="Von Meijenfeldt F.A.B."/>
            <person name="Westbye A.B."/>
            <person name="Yadav S."/>
            <person name="Hopmans E.C."/>
            <person name="Dutilh B.E."/>
            <person name="Sinninghe Damste J.S."/>
        </authorList>
    </citation>
    <scope>NUCLEOTIDE SEQUENCE [LARGE SCALE GENOMIC DNA]</scope>
    <source>
        <strain evidence="2">NIOZ-UU36</strain>
    </source>
</reference>
<sequence>MKERLLLIASFLFLTGCANITERPTTPTTTIPTVRLAPTNVVEELPVADETPRPSFLPQPGDSKLTRASAFAESVDLLSAESDPIQIMLHISGYLPTPCHELRVYVPPPDDENNIIVEMYSVAEPEVICAQVLRAFDVTIEMGNYPKGGYLIWVNDDPIGNFNTQ</sequence>
<evidence type="ECO:0000256" key="1">
    <source>
        <dbReference type="SAM" id="SignalP"/>
    </source>
</evidence>
<gene>
    <name evidence="2" type="ORF">H8E29_03680</name>
</gene>
<proteinExistence type="predicted"/>
<feature type="signal peptide" evidence="1">
    <location>
        <begin position="1"/>
        <end position="20"/>
    </location>
</feature>
<protein>
    <recommendedName>
        <fullName evidence="4">Lipoprotein</fullName>
    </recommendedName>
</protein>
<evidence type="ECO:0008006" key="4">
    <source>
        <dbReference type="Google" id="ProtNLM"/>
    </source>
</evidence>
<comment type="caution">
    <text evidence="2">The sequence shown here is derived from an EMBL/GenBank/DDBJ whole genome shotgun (WGS) entry which is preliminary data.</text>
</comment>
<feature type="chain" id="PRO_5035262890" description="Lipoprotein" evidence="1">
    <location>
        <begin position="21"/>
        <end position="165"/>
    </location>
</feature>
<organism evidence="2 3">
    <name type="scientific">Candidatus Desulfolinea nitratireducens</name>
    <dbReference type="NCBI Taxonomy" id="2841698"/>
    <lineage>
        <taxon>Bacteria</taxon>
        <taxon>Bacillati</taxon>
        <taxon>Chloroflexota</taxon>
        <taxon>Anaerolineae</taxon>
        <taxon>Anaerolineales</taxon>
        <taxon>Anaerolineales incertae sedis</taxon>
        <taxon>Candidatus Desulfolinea</taxon>
    </lineage>
</organism>
<evidence type="ECO:0000313" key="3">
    <source>
        <dbReference type="Proteomes" id="UP000614469"/>
    </source>
</evidence>
<dbReference type="EMBL" id="JACNJN010000060">
    <property type="protein sequence ID" value="MBC8334343.1"/>
    <property type="molecule type" value="Genomic_DNA"/>
</dbReference>